<comment type="caution">
    <text evidence="9">The sequence shown here is derived from an EMBL/GenBank/DDBJ whole genome shotgun (WGS) entry which is preliminary data.</text>
</comment>
<gene>
    <name evidence="9" type="ORF">Vretifemale_4693</name>
</gene>
<feature type="compositionally biased region" description="Low complexity" evidence="6">
    <location>
        <begin position="1212"/>
        <end position="1221"/>
    </location>
</feature>
<evidence type="ECO:0000313" key="9">
    <source>
        <dbReference type="EMBL" id="GIL74795.1"/>
    </source>
</evidence>
<feature type="compositionally biased region" description="Polar residues" evidence="6">
    <location>
        <begin position="79"/>
        <end position="100"/>
    </location>
</feature>
<keyword evidence="1 5" id="KW-0547">Nucleotide-binding</keyword>
<evidence type="ECO:0000256" key="3">
    <source>
        <dbReference type="ARBA" id="ARBA00022840"/>
    </source>
</evidence>
<dbReference type="InterPro" id="IPR001650">
    <property type="entry name" value="Helicase_C-like"/>
</dbReference>
<reference evidence="9" key="1">
    <citation type="journal article" date="2021" name="Proc. Natl. Acad. Sci. U.S.A.">
        <title>Three genomes in the algal genus Volvox reveal the fate of a haploid sex-determining region after a transition to homothallism.</title>
        <authorList>
            <person name="Yamamoto K."/>
            <person name="Hamaji T."/>
            <person name="Kawai-Toyooka H."/>
            <person name="Matsuzaki R."/>
            <person name="Takahashi F."/>
            <person name="Nishimura Y."/>
            <person name="Kawachi M."/>
            <person name="Noguchi H."/>
            <person name="Minakuchi Y."/>
            <person name="Umen J.G."/>
            <person name="Toyoda A."/>
            <person name="Nozaki H."/>
        </authorList>
    </citation>
    <scope>NUCLEOTIDE SEQUENCE</scope>
    <source>
        <strain evidence="9">NIES-3786</strain>
    </source>
</reference>
<name>A0A8J4C510_9CHLO</name>
<comment type="catalytic activity">
    <reaction evidence="5">
        <text>ATP + H2O = ADP + phosphate + H(+)</text>
        <dbReference type="Rhea" id="RHEA:13065"/>
        <dbReference type="ChEBI" id="CHEBI:15377"/>
        <dbReference type="ChEBI" id="CHEBI:15378"/>
        <dbReference type="ChEBI" id="CHEBI:30616"/>
        <dbReference type="ChEBI" id="CHEBI:43474"/>
        <dbReference type="ChEBI" id="CHEBI:456216"/>
        <dbReference type="EC" id="3.6.4.13"/>
    </reaction>
</comment>
<accession>A0A8J4C510</accession>
<dbReference type="InterPro" id="IPR027417">
    <property type="entry name" value="P-loop_NTPase"/>
</dbReference>
<dbReference type="Gene3D" id="3.40.50.300">
    <property type="entry name" value="P-loop containing nucleotide triphosphate hydrolases"/>
    <property type="match status" value="2"/>
</dbReference>
<feature type="region of interest" description="Disordered" evidence="6">
    <location>
        <begin position="561"/>
        <end position="581"/>
    </location>
</feature>
<evidence type="ECO:0000256" key="5">
    <source>
        <dbReference type="RuleBase" id="RU365068"/>
    </source>
</evidence>
<dbReference type="Pfam" id="PF00271">
    <property type="entry name" value="Helicase_C"/>
    <property type="match status" value="1"/>
</dbReference>
<keyword evidence="2 5" id="KW-0378">Hydrolase</keyword>
<dbReference type="EC" id="3.6.4.13" evidence="5"/>
<evidence type="ECO:0000313" key="10">
    <source>
        <dbReference type="Proteomes" id="UP000747110"/>
    </source>
</evidence>
<proteinExistence type="inferred from homology"/>
<evidence type="ECO:0000256" key="1">
    <source>
        <dbReference type="ARBA" id="ARBA00022741"/>
    </source>
</evidence>
<dbReference type="GO" id="GO:0005524">
    <property type="term" value="F:ATP binding"/>
    <property type="evidence" value="ECO:0007669"/>
    <property type="project" value="UniProtKB-UniRule"/>
</dbReference>
<feature type="compositionally biased region" description="Basic and acidic residues" evidence="6">
    <location>
        <begin position="1155"/>
        <end position="1194"/>
    </location>
</feature>
<comment type="domain">
    <text evidence="5">The Q motif is unique to and characteristic of the DEAD box family of RNA helicases and controls ATP binding and hydrolysis.</text>
</comment>
<dbReference type="GO" id="GO:0003724">
    <property type="term" value="F:RNA helicase activity"/>
    <property type="evidence" value="ECO:0007669"/>
    <property type="project" value="UniProtKB-EC"/>
</dbReference>
<dbReference type="EMBL" id="BNCP01000006">
    <property type="protein sequence ID" value="GIL74795.1"/>
    <property type="molecule type" value="Genomic_DNA"/>
</dbReference>
<comment type="similarity">
    <text evidence="5">Belongs to the DEAD box helicase family.</text>
</comment>
<keyword evidence="4 5" id="KW-0694">RNA-binding</keyword>
<organism evidence="9 10">
    <name type="scientific">Volvox reticuliferus</name>
    <dbReference type="NCBI Taxonomy" id="1737510"/>
    <lineage>
        <taxon>Eukaryota</taxon>
        <taxon>Viridiplantae</taxon>
        <taxon>Chlorophyta</taxon>
        <taxon>core chlorophytes</taxon>
        <taxon>Chlorophyceae</taxon>
        <taxon>CS clade</taxon>
        <taxon>Chlamydomonadales</taxon>
        <taxon>Volvocaceae</taxon>
        <taxon>Volvox</taxon>
    </lineage>
</organism>
<comment type="function">
    <text evidence="5">RNA helicase.</text>
</comment>
<feature type="region of interest" description="Disordered" evidence="6">
    <location>
        <begin position="516"/>
        <end position="542"/>
    </location>
</feature>
<feature type="compositionally biased region" description="Basic residues" evidence="6">
    <location>
        <begin position="101"/>
        <end position="111"/>
    </location>
</feature>
<dbReference type="PANTHER" id="PTHR24031">
    <property type="entry name" value="RNA HELICASE"/>
    <property type="match status" value="1"/>
</dbReference>
<feature type="region of interest" description="Disordered" evidence="6">
    <location>
        <begin position="1102"/>
        <end position="1195"/>
    </location>
</feature>
<dbReference type="AlphaFoldDB" id="A0A8J4C510"/>
<keyword evidence="3 5" id="KW-0067">ATP-binding</keyword>
<feature type="compositionally biased region" description="Low complexity" evidence="6">
    <location>
        <begin position="1128"/>
        <end position="1151"/>
    </location>
</feature>
<feature type="compositionally biased region" description="Polar residues" evidence="6">
    <location>
        <begin position="213"/>
        <end position="225"/>
    </location>
</feature>
<feature type="domain" description="Helicase C-terminal" evidence="8">
    <location>
        <begin position="787"/>
        <end position="878"/>
    </location>
</feature>
<evidence type="ECO:0000256" key="4">
    <source>
        <dbReference type="ARBA" id="ARBA00022884"/>
    </source>
</evidence>
<feature type="compositionally biased region" description="Pro residues" evidence="6">
    <location>
        <begin position="228"/>
        <end position="248"/>
    </location>
</feature>
<sequence length="1246" mass="131823">MAYASNHIIFGTTYGVGRCRGWVGIVAPSTHSDLSSAPSRLHGKQLIELKIHHAEQQSCSGLRLSALHAHPPGMPQPSPRTATTGLHTSDTTTPSTSRQCTFRKRSKRRRTFSSADDVDDPGMWLEYSPVIASQSSPGLGSLHDEGFSLNSSSTTCREMPLSPRTARALARCFRQGELALASAGPLQVWCGGGRSGGLWRATAPAQQKHWAHGTQTAAPPQSLQGPQRPEPQVPASHPRPPAGPPSVEPHPYAFHRSPGHIEPPPPSSLPSPLIQEQHSSSSRKSEVCRQASTASHLPSASLLGPSSDRVAPGAHPPVLGGDDNNEPACTFLTHAVGSGNIATGAGAGASPGSGSGAVSDGDSIDLVLLGPATRPRDLSVLVAAVERLASRPAGLGCIGCVVVSPSRERVDALHEVAFTLLSERGGGPEAMHVMAVHGGTRFREDVSGLRSQSPDLLIATPGRLIELLTTDEVELSPMFESLRVLVLDGGEMLASRSFRPQMERLLRLLPNTALYTPPRRRAPDRLRPTAKTRTGEREGAAQAQFGAPRAVTLLAAAEGILPTTAPRPPPPPPPSLHSPAPEFRGAAAAATRMHGGNPLLGPGRQPPIRLMTAASGGAVNPSGLLPPPELQSLINLALRCGAAIFKVGDATAGGSSENGHWCASADTGCDRDPVRTLSACITAALGVAASPRDLDSDSELMAQRVSHGSTDHASRQVGAPLSDIADGEGAADVASSTSSELNSVPAFPDSPTPVASPPPQLVPLHVLAMPYEEHLPYLYVIIRQHMLSEGLHKIVVQFPSAHLAKLYARLFQALGFPAATAHSRMGQAARQEAVRDFSAGHRGLLFCTELAGLGVGCGLTMVLWVGLPRRPSQLVQHMAAIQQAATVAITVAAAAAAGAASEPGDTQSLHIAPGPPNASVPSATIVNSLAAGVPEKVATVVPAVHNGRLPAMAASPVSLQPTRCLLLLNDVEQPRTVILATAEAMAAAELGRVLPVQPSGLSGPLDSVSRRIQQVLPKVSLSLKLRGLEGLLGHIWTSRTGATASSSSWMAGAGLGPHPEEQLGVWARRFAAAMGMPQPPLLSRHAAARMGLRSIPGVTLVEVHPGRPGAQQPSAPHPQKSEHHYHQRSISWQQRRLQLQRQRQRQQQIQQTLREAQKREQMQQRQQKQDEERQRRKERQEQQQPRIERPRLHPPEVIGRFRWFRALKRAQKAQAQAQNQQPYAERPADVQGRGPAASAGGGRAAG</sequence>
<feature type="region of interest" description="Disordered" evidence="6">
    <location>
        <begin position="1209"/>
        <end position="1246"/>
    </location>
</feature>
<evidence type="ECO:0000256" key="6">
    <source>
        <dbReference type="SAM" id="MobiDB-lite"/>
    </source>
</evidence>
<feature type="region of interest" description="Disordered" evidence="6">
    <location>
        <begin position="66"/>
        <end position="115"/>
    </location>
</feature>
<feature type="region of interest" description="Disordered" evidence="6">
    <location>
        <begin position="726"/>
        <end position="755"/>
    </location>
</feature>
<feature type="compositionally biased region" description="Pro residues" evidence="6">
    <location>
        <begin position="565"/>
        <end position="576"/>
    </location>
</feature>
<feature type="region of interest" description="Disordered" evidence="6">
    <location>
        <begin position="201"/>
        <end position="326"/>
    </location>
</feature>
<dbReference type="GO" id="GO:0016787">
    <property type="term" value="F:hydrolase activity"/>
    <property type="evidence" value="ECO:0007669"/>
    <property type="project" value="UniProtKB-KW"/>
</dbReference>
<keyword evidence="5" id="KW-0347">Helicase</keyword>
<feature type="domain" description="DEAD/DEAH-box helicase" evidence="7">
    <location>
        <begin position="382"/>
        <end position="510"/>
    </location>
</feature>
<dbReference type="OrthoDB" id="550663at2759"/>
<dbReference type="Proteomes" id="UP000747110">
    <property type="component" value="Unassembled WGS sequence"/>
</dbReference>
<dbReference type="InterPro" id="IPR011545">
    <property type="entry name" value="DEAD/DEAH_box_helicase_dom"/>
</dbReference>
<evidence type="ECO:0000256" key="2">
    <source>
        <dbReference type="ARBA" id="ARBA00022801"/>
    </source>
</evidence>
<evidence type="ECO:0000259" key="7">
    <source>
        <dbReference type="Pfam" id="PF00270"/>
    </source>
</evidence>
<protein>
    <recommendedName>
        <fullName evidence="5">ATP-dependent RNA helicase</fullName>
        <ecNumber evidence="5">3.6.4.13</ecNumber>
    </recommendedName>
</protein>
<dbReference type="Pfam" id="PF00270">
    <property type="entry name" value="DEAD"/>
    <property type="match status" value="1"/>
</dbReference>
<evidence type="ECO:0000259" key="8">
    <source>
        <dbReference type="Pfam" id="PF00271"/>
    </source>
</evidence>
<feature type="compositionally biased region" description="Basic and acidic residues" evidence="6">
    <location>
        <begin position="521"/>
        <end position="539"/>
    </location>
</feature>
<keyword evidence="10" id="KW-1185">Reference proteome</keyword>
<dbReference type="SUPFAM" id="SSF52540">
    <property type="entry name" value="P-loop containing nucleoside triphosphate hydrolases"/>
    <property type="match status" value="1"/>
</dbReference>
<dbReference type="GO" id="GO:0003723">
    <property type="term" value="F:RNA binding"/>
    <property type="evidence" value="ECO:0007669"/>
    <property type="project" value="UniProtKB-UniRule"/>
</dbReference>